<dbReference type="PANTHER" id="PTHR14226">
    <property type="entry name" value="NEUROPATHY TARGET ESTERASE/SWISS CHEESE D.MELANOGASTER"/>
    <property type="match status" value="1"/>
</dbReference>
<evidence type="ECO:0000256" key="1">
    <source>
        <dbReference type="ARBA" id="ARBA00022801"/>
    </source>
</evidence>
<dbReference type="KEGG" id="alkq:M9189_04110"/>
<dbReference type="Gene3D" id="3.40.1090.10">
    <property type="entry name" value="Cytosolic phospholipase A2 catalytic domain"/>
    <property type="match status" value="2"/>
</dbReference>
<keyword evidence="2 4" id="KW-0442">Lipid degradation</keyword>
<evidence type="ECO:0000256" key="3">
    <source>
        <dbReference type="ARBA" id="ARBA00023098"/>
    </source>
</evidence>
<dbReference type="PANTHER" id="PTHR14226:SF29">
    <property type="entry name" value="NEUROPATHY TARGET ESTERASE SWS"/>
    <property type="match status" value="1"/>
</dbReference>
<gene>
    <name evidence="6" type="ORF">M9189_04110</name>
</gene>
<keyword evidence="1 4" id="KW-0378">Hydrolase</keyword>
<feature type="domain" description="PNPLA" evidence="5">
    <location>
        <begin position="20"/>
        <end position="178"/>
    </location>
</feature>
<dbReference type="GO" id="GO:0016787">
    <property type="term" value="F:hydrolase activity"/>
    <property type="evidence" value="ECO:0007669"/>
    <property type="project" value="UniProtKB-UniRule"/>
</dbReference>
<dbReference type="InterPro" id="IPR002641">
    <property type="entry name" value="PNPLA_dom"/>
</dbReference>
<keyword evidence="3 4" id="KW-0443">Lipid metabolism</keyword>
<evidence type="ECO:0000313" key="6">
    <source>
        <dbReference type="EMBL" id="URW80533.1"/>
    </source>
</evidence>
<dbReference type="GO" id="GO:0016042">
    <property type="term" value="P:lipid catabolic process"/>
    <property type="evidence" value="ECO:0007669"/>
    <property type="project" value="UniProtKB-UniRule"/>
</dbReference>
<protein>
    <submittedName>
        <fullName evidence="6">Patatin-like phospholipase family protein</fullName>
    </submittedName>
</protein>
<dbReference type="EMBL" id="CP098400">
    <property type="protein sequence ID" value="URW80533.1"/>
    <property type="molecule type" value="Genomic_DNA"/>
</dbReference>
<comment type="caution">
    <text evidence="4">Lacks conserved residue(s) required for the propagation of feature annotation.</text>
</comment>
<dbReference type="InterPro" id="IPR016035">
    <property type="entry name" value="Acyl_Trfase/lysoPLipase"/>
</dbReference>
<dbReference type="RefSeq" id="WP_250724828.1">
    <property type="nucleotide sequence ID" value="NZ_CP098400.1"/>
</dbReference>
<reference evidence="6" key="2">
    <citation type="submission" date="2022-06" db="EMBL/GenBank/DDBJ databases">
        <title>Xiashengella guii gen. nov. sp. nov., a bacterium isolated form anaerobic digestion tank.</title>
        <authorList>
            <person name="Huang H."/>
        </authorList>
    </citation>
    <scope>NUCLEOTIDE SEQUENCE</scope>
    <source>
        <strain evidence="6">Ai-910</strain>
    </source>
</reference>
<feature type="short sequence motif" description="GXSXG" evidence="4">
    <location>
        <begin position="51"/>
        <end position="55"/>
    </location>
</feature>
<reference evidence="6" key="1">
    <citation type="submission" date="2022-05" db="EMBL/GenBank/DDBJ databases">
        <authorList>
            <person name="Sun X."/>
        </authorList>
    </citation>
    <scope>NUCLEOTIDE SEQUENCE</scope>
    <source>
        <strain evidence="6">Ai-910</strain>
    </source>
</reference>
<evidence type="ECO:0000256" key="2">
    <source>
        <dbReference type="ARBA" id="ARBA00022963"/>
    </source>
</evidence>
<feature type="short sequence motif" description="DGA/G" evidence="4">
    <location>
        <begin position="165"/>
        <end position="167"/>
    </location>
</feature>
<evidence type="ECO:0000313" key="7">
    <source>
        <dbReference type="Proteomes" id="UP001056426"/>
    </source>
</evidence>
<dbReference type="Proteomes" id="UP001056426">
    <property type="component" value="Chromosome"/>
</dbReference>
<organism evidence="6 7">
    <name type="scientific">Xiashengella succiniciproducens</name>
    <dbReference type="NCBI Taxonomy" id="2949635"/>
    <lineage>
        <taxon>Bacteria</taxon>
        <taxon>Pseudomonadati</taxon>
        <taxon>Bacteroidota</taxon>
        <taxon>Bacteroidia</taxon>
        <taxon>Marinilabiliales</taxon>
        <taxon>Marinilabiliaceae</taxon>
        <taxon>Xiashengella</taxon>
    </lineage>
</organism>
<keyword evidence="7" id="KW-1185">Reference proteome</keyword>
<dbReference type="SUPFAM" id="SSF52151">
    <property type="entry name" value="FabD/lysophospholipase-like"/>
    <property type="match status" value="1"/>
</dbReference>
<accession>A0A9J6ZSA6</accession>
<name>A0A9J6ZSA6_9BACT</name>
<feature type="active site" description="Nucleophile" evidence="4">
    <location>
        <position position="53"/>
    </location>
</feature>
<feature type="active site" description="Proton acceptor" evidence="4">
    <location>
        <position position="165"/>
    </location>
</feature>
<proteinExistence type="predicted"/>
<dbReference type="AlphaFoldDB" id="A0A9J6ZSA6"/>
<evidence type="ECO:0000256" key="4">
    <source>
        <dbReference type="PROSITE-ProRule" id="PRU01161"/>
    </source>
</evidence>
<dbReference type="InterPro" id="IPR050301">
    <property type="entry name" value="NTE"/>
</dbReference>
<dbReference type="PROSITE" id="PS51635">
    <property type="entry name" value="PNPLA"/>
    <property type="match status" value="1"/>
</dbReference>
<evidence type="ECO:0000259" key="5">
    <source>
        <dbReference type="PROSITE" id="PS51635"/>
    </source>
</evidence>
<dbReference type="Pfam" id="PF01734">
    <property type="entry name" value="Patatin"/>
    <property type="match status" value="1"/>
</dbReference>
<sequence length="271" mass="29833">MGILDWFKRKEEAEPLEFGIALSGGSARGFAHIGVLKALEEEGIEPEIISGTSMGSLIGVLYAAGLKPDEIREIVIKEPILKLVRPAWGKHGFFKVSELRKILEKYIPADDFSVLKKPFCLAVSNINKGQKEIVSEGPLFEFVMASCAVPIIFAPQIINGTTYIDGGLYDNLPADAIRDLCKTLIGVHVNYIGEEDSFNGILDIAGRAFSLSIGENVRAAMAMCDYLIDPPELKNFSFWDYDKAAAIIDVGYSYAKQRLAQEKPSQALQRQ</sequence>